<evidence type="ECO:0000313" key="4">
    <source>
        <dbReference type="Proteomes" id="UP000034704"/>
    </source>
</evidence>
<dbReference type="InterPro" id="IPR028098">
    <property type="entry name" value="Glyco_trans_4-like_N"/>
</dbReference>
<dbReference type="AlphaFoldDB" id="A0A0G1BNR1"/>
<accession>A0A0G1BNR1</accession>
<feature type="domain" description="Glycosyl transferase family 1" evidence="1">
    <location>
        <begin position="206"/>
        <end position="343"/>
    </location>
</feature>
<organism evidence="3 4">
    <name type="scientific">Candidatus Nomurabacteria bacterium GW2011_GWC2_42_20</name>
    <dbReference type="NCBI Taxonomy" id="1618756"/>
    <lineage>
        <taxon>Bacteria</taxon>
        <taxon>Candidatus Nomuraibacteriota</taxon>
    </lineage>
</organism>
<dbReference type="InterPro" id="IPR001296">
    <property type="entry name" value="Glyco_trans_1"/>
</dbReference>
<evidence type="ECO:0000313" key="3">
    <source>
        <dbReference type="EMBL" id="KKS47916.1"/>
    </source>
</evidence>
<dbReference type="PANTHER" id="PTHR12526:SF630">
    <property type="entry name" value="GLYCOSYLTRANSFERASE"/>
    <property type="match status" value="1"/>
</dbReference>
<proteinExistence type="predicted"/>
<reference evidence="3 4" key="1">
    <citation type="journal article" date="2015" name="Nature">
        <title>rRNA introns, odd ribosomes, and small enigmatic genomes across a large radiation of phyla.</title>
        <authorList>
            <person name="Brown C.T."/>
            <person name="Hug L.A."/>
            <person name="Thomas B.C."/>
            <person name="Sharon I."/>
            <person name="Castelle C.J."/>
            <person name="Singh A."/>
            <person name="Wilkins M.J."/>
            <person name="Williams K.H."/>
            <person name="Banfield J.F."/>
        </authorList>
    </citation>
    <scope>NUCLEOTIDE SEQUENCE [LARGE SCALE GENOMIC DNA]</scope>
</reference>
<protein>
    <submittedName>
        <fullName evidence="3">Glycosyltransferase</fullName>
    </submittedName>
</protein>
<dbReference type="STRING" id="1618756.UV12_C0004G0024"/>
<dbReference type="SUPFAM" id="SSF53756">
    <property type="entry name" value="UDP-Glycosyltransferase/glycogen phosphorylase"/>
    <property type="match status" value="1"/>
</dbReference>
<keyword evidence="3" id="KW-0808">Transferase</keyword>
<dbReference type="Proteomes" id="UP000034704">
    <property type="component" value="Unassembled WGS sequence"/>
</dbReference>
<dbReference type="CDD" id="cd03801">
    <property type="entry name" value="GT4_PimA-like"/>
    <property type="match status" value="1"/>
</dbReference>
<dbReference type="Pfam" id="PF00534">
    <property type="entry name" value="Glycos_transf_1"/>
    <property type="match status" value="1"/>
</dbReference>
<gene>
    <name evidence="3" type="ORF">UV12_C0004G0024</name>
</gene>
<dbReference type="EMBL" id="LCDG01000004">
    <property type="protein sequence ID" value="KKS47916.1"/>
    <property type="molecule type" value="Genomic_DNA"/>
</dbReference>
<evidence type="ECO:0000259" key="1">
    <source>
        <dbReference type="Pfam" id="PF00534"/>
    </source>
</evidence>
<comment type="caution">
    <text evidence="3">The sequence shown here is derived from an EMBL/GenBank/DDBJ whole genome shotgun (WGS) entry which is preliminary data.</text>
</comment>
<dbReference type="Pfam" id="PF13439">
    <property type="entry name" value="Glyco_transf_4"/>
    <property type="match status" value="1"/>
</dbReference>
<sequence>MRILLITGIFEPEIGGPATYTATLGKKLATMGHTVKVITYSNRARFDFDDKYPFELLRVVRRGKFSNYLRLFLVILRNIRNFDVVYSLDWVSAGLPLCFTSFLTRKKYGVRVGGGYIWEKYLAEGHLPITLRDFYANGLHRRYPVLFSIIKCVLRGATFVVFNSEVQANLYKAFYGLKEGSVGVIPNPTPDNFDVDVVRDESRVVNEIIFAGRFVKVKNIETLVRAFALLKDPTYKLVLVGGGLEEQAVRTLVQNLGISDRVVFESSMPQRELFKRIAQCRYVVLPSWTDISPNQIYECLAFNIPFLLTKENYLPISKEDFLMIDPLSVDEIAGKMNLLLNEDAYKEFVDKLRQLKFVYSWDNAASDHLEFFKKLL</sequence>
<dbReference type="GO" id="GO:0016757">
    <property type="term" value="F:glycosyltransferase activity"/>
    <property type="evidence" value="ECO:0007669"/>
    <property type="project" value="InterPro"/>
</dbReference>
<evidence type="ECO:0000259" key="2">
    <source>
        <dbReference type="Pfam" id="PF13439"/>
    </source>
</evidence>
<dbReference type="PANTHER" id="PTHR12526">
    <property type="entry name" value="GLYCOSYLTRANSFERASE"/>
    <property type="match status" value="1"/>
</dbReference>
<dbReference type="Gene3D" id="3.40.50.2000">
    <property type="entry name" value="Glycogen Phosphorylase B"/>
    <property type="match status" value="2"/>
</dbReference>
<name>A0A0G1BNR1_9BACT</name>
<feature type="domain" description="Glycosyltransferase subfamily 4-like N-terminal" evidence="2">
    <location>
        <begin position="14"/>
        <end position="188"/>
    </location>
</feature>